<sequence length="117" mass="13792">MQHLNELGVDINKASMCWIREPNSDKYHAVPHDEFCYEMSCLAPIATFTLLDIIELIPPRLKEKYVFHIHKVGDHYHLEYSYPGCDATLHTSYSHNLLDAAYDMYVWYLTKYKTSNF</sequence>
<dbReference type="AlphaFoldDB" id="A0A413IFN2"/>
<accession>A0A413IFN2</accession>
<gene>
    <name evidence="1" type="ORF">DXA53_03130</name>
</gene>
<protein>
    <submittedName>
        <fullName evidence="1">Uncharacterized protein</fullName>
    </submittedName>
</protein>
<dbReference type="Proteomes" id="UP000284434">
    <property type="component" value="Unassembled WGS sequence"/>
</dbReference>
<organism evidence="1 2">
    <name type="scientific">Odoribacter splanchnicus</name>
    <dbReference type="NCBI Taxonomy" id="28118"/>
    <lineage>
        <taxon>Bacteria</taxon>
        <taxon>Pseudomonadati</taxon>
        <taxon>Bacteroidota</taxon>
        <taxon>Bacteroidia</taxon>
        <taxon>Bacteroidales</taxon>
        <taxon>Odoribacteraceae</taxon>
        <taxon>Odoribacter</taxon>
    </lineage>
</organism>
<comment type="caution">
    <text evidence="1">The sequence shown here is derived from an EMBL/GenBank/DDBJ whole genome shotgun (WGS) entry which is preliminary data.</text>
</comment>
<proteinExistence type="predicted"/>
<reference evidence="1 2" key="1">
    <citation type="submission" date="2018-08" db="EMBL/GenBank/DDBJ databases">
        <title>A genome reference for cultivated species of the human gut microbiota.</title>
        <authorList>
            <person name="Zou Y."/>
            <person name="Xue W."/>
            <person name="Luo G."/>
        </authorList>
    </citation>
    <scope>NUCLEOTIDE SEQUENCE [LARGE SCALE GENOMIC DNA]</scope>
    <source>
        <strain evidence="1 2">OF03-11</strain>
    </source>
</reference>
<name>A0A413IFN2_9BACT</name>
<evidence type="ECO:0000313" key="1">
    <source>
        <dbReference type="EMBL" id="RGY09287.1"/>
    </source>
</evidence>
<evidence type="ECO:0000313" key="2">
    <source>
        <dbReference type="Proteomes" id="UP000284434"/>
    </source>
</evidence>
<dbReference type="EMBL" id="QSCO01000003">
    <property type="protein sequence ID" value="RGY09287.1"/>
    <property type="molecule type" value="Genomic_DNA"/>
</dbReference>